<dbReference type="FunFam" id="3.40.850.10:FF:000167">
    <property type="entry name" value="Uncharacterized protein"/>
    <property type="match status" value="1"/>
</dbReference>
<dbReference type="InterPro" id="IPR019821">
    <property type="entry name" value="Kinesin_motor_CS"/>
</dbReference>
<dbReference type="InterPro" id="IPR032405">
    <property type="entry name" value="Kinesin_assoc"/>
</dbReference>
<dbReference type="SUPFAM" id="SSF52540">
    <property type="entry name" value="P-loop containing nucleoside triphosphate hydrolases"/>
    <property type="match status" value="1"/>
</dbReference>
<keyword evidence="5" id="KW-0175">Coiled coil</keyword>
<dbReference type="Pfam" id="PF00225">
    <property type="entry name" value="Kinesin"/>
    <property type="match status" value="1"/>
</dbReference>
<reference evidence="7 8" key="1">
    <citation type="submission" date="2019-05" db="EMBL/GenBank/DDBJ databases">
        <title>Another draft genome of Portunus trituberculatus and its Hox gene families provides insights of decapod evolution.</title>
        <authorList>
            <person name="Jeong J.-H."/>
            <person name="Song I."/>
            <person name="Kim S."/>
            <person name="Choi T."/>
            <person name="Kim D."/>
            <person name="Ryu S."/>
            <person name="Kim W."/>
        </authorList>
    </citation>
    <scope>NUCLEOTIDE SEQUENCE [LARGE SCALE GENOMIC DNA]</scope>
    <source>
        <tissue evidence="7">Muscle</tissue>
    </source>
</reference>
<keyword evidence="2 4" id="KW-0067">ATP-binding</keyword>
<evidence type="ECO:0000256" key="1">
    <source>
        <dbReference type="ARBA" id="ARBA00022741"/>
    </source>
</evidence>
<dbReference type="GO" id="GO:0007018">
    <property type="term" value="P:microtubule-based movement"/>
    <property type="evidence" value="ECO:0007669"/>
    <property type="project" value="InterPro"/>
</dbReference>
<proteinExistence type="inferred from homology"/>
<feature type="coiled-coil region" evidence="5">
    <location>
        <begin position="235"/>
        <end position="262"/>
    </location>
</feature>
<dbReference type="PROSITE" id="PS00411">
    <property type="entry name" value="KINESIN_MOTOR_1"/>
    <property type="match status" value="1"/>
</dbReference>
<dbReference type="SMART" id="SM00129">
    <property type="entry name" value="KISc"/>
    <property type="match status" value="1"/>
</dbReference>
<dbReference type="InterPro" id="IPR036961">
    <property type="entry name" value="Kinesin_motor_dom_sf"/>
</dbReference>
<dbReference type="GO" id="GO:0005874">
    <property type="term" value="C:microtubule"/>
    <property type="evidence" value="ECO:0007669"/>
    <property type="project" value="UniProtKB-KW"/>
</dbReference>
<evidence type="ECO:0000313" key="8">
    <source>
        <dbReference type="Proteomes" id="UP000324222"/>
    </source>
</evidence>
<comment type="caution">
    <text evidence="3">Lacks conserved residue(s) required for the propagation of feature annotation.</text>
</comment>
<organism evidence="7 8">
    <name type="scientific">Portunus trituberculatus</name>
    <name type="common">Swimming crab</name>
    <name type="synonym">Neptunus trituberculatus</name>
    <dbReference type="NCBI Taxonomy" id="210409"/>
    <lineage>
        <taxon>Eukaryota</taxon>
        <taxon>Metazoa</taxon>
        <taxon>Ecdysozoa</taxon>
        <taxon>Arthropoda</taxon>
        <taxon>Crustacea</taxon>
        <taxon>Multicrustacea</taxon>
        <taxon>Malacostraca</taxon>
        <taxon>Eumalacostraca</taxon>
        <taxon>Eucarida</taxon>
        <taxon>Decapoda</taxon>
        <taxon>Pleocyemata</taxon>
        <taxon>Brachyura</taxon>
        <taxon>Eubrachyura</taxon>
        <taxon>Portunoidea</taxon>
        <taxon>Portunidae</taxon>
        <taxon>Portuninae</taxon>
        <taxon>Portunus</taxon>
    </lineage>
</organism>
<dbReference type="InterPro" id="IPR001752">
    <property type="entry name" value="Kinesin_motor_dom"/>
</dbReference>
<protein>
    <recommendedName>
        <fullName evidence="4">Kinesin-like protein</fullName>
    </recommendedName>
</protein>
<accession>A0A5B7FEG1</accession>
<evidence type="ECO:0000256" key="5">
    <source>
        <dbReference type="SAM" id="Coils"/>
    </source>
</evidence>
<keyword evidence="1 4" id="KW-0547">Nucleotide-binding</keyword>
<comment type="similarity">
    <text evidence="3 4">Belongs to the TRAFAC class myosin-kinesin ATPase superfamily. Kinesin family.</text>
</comment>
<comment type="caution">
    <text evidence="7">The sequence shown here is derived from an EMBL/GenBank/DDBJ whole genome shotgun (WGS) entry which is preliminary data.</text>
</comment>
<dbReference type="InterPro" id="IPR027417">
    <property type="entry name" value="P-loop_NTPase"/>
</dbReference>
<gene>
    <name evidence="7" type="primary">unc-104_5</name>
    <name evidence="7" type="ORF">E2C01_039687</name>
</gene>
<name>A0A5B7FEG1_PORTR</name>
<dbReference type="GO" id="GO:0005524">
    <property type="term" value="F:ATP binding"/>
    <property type="evidence" value="ECO:0007669"/>
    <property type="project" value="UniProtKB-KW"/>
</dbReference>
<keyword evidence="4" id="KW-0493">Microtubule</keyword>
<dbReference type="Gene3D" id="3.40.850.10">
    <property type="entry name" value="Kinesin motor domain"/>
    <property type="match status" value="1"/>
</dbReference>
<dbReference type="PANTHER" id="PTHR47117">
    <property type="entry name" value="STAR-RELATED LIPID TRANSFER PROTEIN 9"/>
    <property type="match status" value="1"/>
</dbReference>
<keyword evidence="4" id="KW-0505">Motor protein</keyword>
<sequence>MMGKQEEGQEGIIPLICKDMFNRIAETTDGELQYSVEKHNNLRVREHPLLGPYVEDLAKLAVTTYEDIQNLIDEGNKARTVAATNMNETSSRSHAVFTIVLTQRRDDTTTKLTSERVSKISLVDLAGSERADSTGAKGTRLKEGANINKSLTTLGKVISGLAEVASKPNKKRKGEFIPYRDSVLTWLLRENLGGNSKTAMVAAISPADINYDETLSTLRYADRAKQIRCNAVVNEDANAKLIRELKEEIQRLRELLKQEGIEVQDGKSSLTITFLLLCIIYDSSSVFTFFSTSSTISFSFLLHKGK</sequence>
<dbReference type="EMBL" id="VSRR010006980">
    <property type="protein sequence ID" value="MPC45980.1"/>
    <property type="molecule type" value="Genomic_DNA"/>
</dbReference>
<evidence type="ECO:0000256" key="4">
    <source>
        <dbReference type="RuleBase" id="RU000394"/>
    </source>
</evidence>
<feature type="domain" description="Kinesin motor" evidence="6">
    <location>
        <begin position="1"/>
        <end position="227"/>
    </location>
</feature>
<dbReference type="Pfam" id="PF16183">
    <property type="entry name" value="Kinesin_assoc"/>
    <property type="match status" value="1"/>
</dbReference>
<keyword evidence="8" id="KW-1185">Reference proteome</keyword>
<dbReference type="AlphaFoldDB" id="A0A5B7FEG1"/>
<dbReference type="GO" id="GO:0008017">
    <property type="term" value="F:microtubule binding"/>
    <property type="evidence" value="ECO:0007669"/>
    <property type="project" value="InterPro"/>
</dbReference>
<evidence type="ECO:0000313" key="7">
    <source>
        <dbReference type="EMBL" id="MPC45980.1"/>
    </source>
</evidence>
<evidence type="ECO:0000259" key="6">
    <source>
        <dbReference type="PROSITE" id="PS50067"/>
    </source>
</evidence>
<dbReference type="GO" id="GO:0003777">
    <property type="term" value="F:microtubule motor activity"/>
    <property type="evidence" value="ECO:0007669"/>
    <property type="project" value="InterPro"/>
</dbReference>
<dbReference type="PRINTS" id="PR00380">
    <property type="entry name" value="KINESINHEAVY"/>
</dbReference>
<evidence type="ECO:0000256" key="3">
    <source>
        <dbReference type="PROSITE-ProRule" id="PRU00283"/>
    </source>
</evidence>
<dbReference type="Proteomes" id="UP000324222">
    <property type="component" value="Unassembled WGS sequence"/>
</dbReference>
<dbReference type="PROSITE" id="PS50067">
    <property type="entry name" value="KINESIN_MOTOR_2"/>
    <property type="match status" value="1"/>
</dbReference>
<dbReference type="PANTHER" id="PTHR47117:SF10">
    <property type="entry name" value="KINESIN-LIKE PROTEIN KIF1B"/>
    <property type="match status" value="1"/>
</dbReference>
<dbReference type="OrthoDB" id="3176171at2759"/>
<evidence type="ECO:0000256" key="2">
    <source>
        <dbReference type="ARBA" id="ARBA00022840"/>
    </source>
</evidence>